<dbReference type="Pfam" id="PF01476">
    <property type="entry name" value="LysM"/>
    <property type="match status" value="1"/>
</dbReference>
<dbReference type="Pfam" id="PF03704">
    <property type="entry name" value="BTAD"/>
    <property type="match status" value="1"/>
</dbReference>
<proteinExistence type="predicted"/>
<dbReference type="SUPFAM" id="SSF48452">
    <property type="entry name" value="TPR-like"/>
    <property type="match status" value="1"/>
</dbReference>
<evidence type="ECO:0000256" key="2">
    <source>
        <dbReference type="SAM" id="MobiDB-lite"/>
    </source>
</evidence>
<feature type="transmembrane region" description="Helical" evidence="3">
    <location>
        <begin position="20"/>
        <end position="48"/>
    </location>
</feature>
<dbReference type="InterPro" id="IPR011990">
    <property type="entry name" value="TPR-like_helical_dom_sf"/>
</dbReference>
<keyword evidence="3" id="KW-0812">Transmembrane</keyword>
<dbReference type="PROSITE" id="PS51782">
    <property type="entry name" value="LYSM"/>
    <property type="match status" value="1"/>
</dbReference>
<dbReference type="InterPro" id="IPR051677">
    <property type="entry name" value="AfsR-DnrI-RedD_regulator"/>
</dbReference>
<protein>
    <submittedName>
        <fullName evidence="5">LysM peptidoglycan-binding domain-containing protein</fullName>
    </submittedName>
</protein>
<keyword evidence="3" id="KW-1133">Transmembrane helix</keyword>
<feature type="region of interest" description="Disordered" evidence="2">
    <location>
        <begin position="229"/>
        <end position="300"/>
    </location>
</feature>
<evidence type="ECO:0000256" key="1">
    <source>
        <dbReference type="ARBA" id="ARBA00023012"/>
    </source>
</evidence>
<dbReference type="Gene3D" id="1.25.40.10">
    <property type="entry name" value="Tetratricopeptide repeat domain"/>
    <property type="match status" value="1"/>
</dbReference>
<feature type="compositionally biased region" description="Pro residues" evidence="2">
    <location>
        <begin position="239"/>
        <end position="256"/>
    </location>
</feature>
<evidence type="ECO:0000313" key="6">
    <source>
        <dbReference type="Proteomes" id="UP000283128"/>
    </source>
</evidence>
<organism evidence="5 6">
    <name type="scientific">Streptomyces antnestii</name>
    <dbReference type="NCBI Taxonomy" id="2494256"/>
    <lineage>
        <taxon>Bacteria</taxon>
        <taxon>Bacillati</taxon>
        <taxon>Actinomycetota</taxon>
        <taxon>Actinomycetes</taxon>
        <taxon>Kitasatosporales</taxon>
        <taxon>Streptomycetaceae</taxon>
        <taxon>Streptomyces</taxon>
    </lineage>
</organism>
<dbReference type="InterPro" id="IPR005158">
    <property type="entry name" value="BTAD"/>
</dbReference>
<dbReference type="PANTHER" id="PTHR35807">
    <property type="entry name" value="TRANSCRIPTIONAL REGULATOR REDD-RELATED"/>
    <property type="match status" value="1"/>
</dbReference>
<feature type="region of interest" description="Disordered" evidence="2">
    <location>
        <begin position="586"/>
        <end position="631"/>
    </location>
</feature>
<keyword evidence="3" id="KW-0472">Membrane</keyword>
<dbReference type="InterPro" id="IPR018392">
    <property type="entry name" value="LysM"/>
</dbReference>
<dbReference type="CDD" id="cd00118">
    <property type="entry name" value="LysM"/>
    <property type="match status" value="1"/>
</dbReference>
<evidence type="ECO:0000259" key="4">
    <source>
        <dbReference type="PROSITE" id="PS51782"/>
    </source>
</evidence>
<gene>
    <name evidence="5" type="ORF">EOT10_03825</name>
</gene>
<dbReference type="InterPro" id="IPR036779">
    <property type="entry name" value="LysM_dom_sf"/>
</dbReference>
<feature type="domain" description="LysM" evidence="4">
    <location>
        <begin position="176"/>
        <end position="232"/>
    </location>
</feature>
<sequence>MPRPTPAHHTPHRLTAAARLLASASALTGALAGVPYVLLTAVGAPWPSQATSLNDLLTRLGQPISDPFVLQALALVGWACWAYFTATMLREASWLTRRLPALARDATLLRRHTATLPAHRAAAALLVGTLLIALIGVWRLPAAHATVPTASPAAAPVATTAPLHVTPARVAEPAHATYIVQPGDTLWDIAEQHLGDPLSWPKIYQLSCSIRQSDGALLADPDHIQPGWRLHLPVHNAPSPHPPQPSTETPAPPPRTSTPAPEPEEHQTPGRGEHEDEQRQTDRQQQERRPAQEHRPVTIPLGAASAIGVTTAAGIAAALGFARWHATRRRTPRLDSLAMPLEDDDLQLGDALHRSNQASLANRATRHHNPDVLARRTAPADPGQPGTVTIAERAGREVRIDALAVPGGVHLDGPGAEDAARHLLIAIASAAQRLRPAPPCVQLLTDADTVRRLLAGTDVSVPAWTVTSDIAAAVEVAEHALLEHARHEQRLDTEVLEHGAPALHVLLVDGQRHGEDEGRLRALAARAGAGQLAVVTLGGWRDAAQQRLAIADDGTATGPLTALNDVTMFLLAPETAHELVQGLLAAHGHPAGSPDATDAQDPEPEPTTEPQRPDKPRPSRKSPAPASVQEAGPFGPVRLVLLGGFKLLVHGKECKLADTRKEETREFIALLAAHPGGLRGEEIAEKMQLADDPTEMKADLENLRRAARRVFRSATGKKEVAFVTLSGPIHRLDPQYISTDVTAFTKALTAATRADSPHERATALQRATALYTGQLCDGADYLWAQGLRIALHRRAVDALMLLAEHTAQQSADPEPALALLNQAADLDPENERVYRRIIKLQITVGRDDAAHRTLALLTDRLASIDASPEPATLALLNRAPPTRRTAAGGTPIRR</sequence>
<dbReference type="SMART" id="SM01043">
    <property type="entry name" value="BTAD"/>
    <property type="match status" value="1"/>
</dbReference>
<dbReference type="GO" id="GO:0000160">
    <property type="term" value="P:phosphorelay signal transduction system"/>
    <property type="evidence" value="ECO:0007669"/>
    <property type="project" value="UniProtKB-KW"/>
</dbReference>
<evidence type="ECO:0000256" key="3">
    <source>
        <dbReference type="SAM" id="Phobius"/>
    </source>
</evidence>
<comment type="caution">
    <text evidence="5">The sequence shown here is derived from an EMBL/GenBank/DDBJ whole genome shotgun (WGS) entry which is preliminary data.</text>
</comment>
<name>A0A3S2Z463_9ACTN</name>
<accession>A0A3S2Z463</accession>
<reference evidence="5 6" key="1">
    <citation type="submission" date="2019-01" db="EMBL/GenBank/DDBJ databases">
        <title>Genome sequences of Streptomyces and Rhizobium isolates collected from root and soil.</title>
        <authorList>
            <person name="Chhettri S."/>
            <person name="Sevigny J.L."/>
            <person name="Sen A."/>
            <person name="Ennis N."/>
            <person name="Tisa L."/>
        </authorList>
    </citation>
    <scope>NUCLEOTIDE SEQUENCE [LARGE SCALE GENOMIC DNA]</scope>
    <source>
        <strain evidence="5 6">San01</strain>
    </source>
</reference>
<dbReference type="Proteomes" id="UP000283128">
    <property type="component" value="Unassembled WGS sequence"/>
</dbReference>
<evidence type="ECO:0000313" key="5">
    <source>
        <dbReference type="EMBL" id="RVU28983.1"/>
    </source>
</evidence>
<feature type="transmembrane region" description="Helical" evidence="3">
    <location>
        <begin position="121"/>
        <end position="140"/>
    </location>
</feature>
<dbReference type="AlphaFoldDB" id="A0A3S2Z463"/>
<keyword evidence="6" id="KW-1185">Reference proteome</keyword>
<dbReference type="EMBL" id="RZYA01000001">
    <property type="protein sequence ID" value="RVU28983.1"/>
    <property type="molecule type" value="Genomic_DNA"/>
</dbReference>
<dbReference type="Gene3D" id="3.10.350.10">
    <property type="entry name" value="LysM domain"/>
    <property type="match status" value="1"/>
</dbReference>
<dbReference type="OrthoDB" id="8444614at2"/>
<feature type="transmembrane region" description="Helical" evidence="3">
    <location>
        <begin position="68"/>
        <end position="89"/>
    </location>
</feature>
<feature type="compositionally biased region" description="Basic and acidic residues" evidence="2">
    <location>
        <begin position="263"/>
        <end position="296"/>
    </location>
</feature>
<keyword evidence="1" id="KW-0902">Two-component regulatory system</keyword>